<gene>
    <name evidence="2" type="ORF">GCM10011585_01950</name>
</gene>
<proteinExistence type="predicted"/>
<reference evidence="2" key="2">
    <citation type="submission" date="2020-09" db="EMBL/GenBank/DDBJ databases">
        <authorList>
            <person name="Sun Q."/>
            <person name="Zhou Y."/>
        </authorList>
    </citation>
    <scope>NUCLEOTIDE SEQUENCE</scope>
    <source>
        <strain evidence="2">CGMCC 1.12997</strain>
    </source>
</reference>
<accession>A0A917LWR7</accession>
<sequence length="124" mass="12972">MMKIRKAILIAPLMLATSLLPMSASAQYRNQNSNFYNGVRHGGHGGNYYDNNRHYDDHHRDQGGIGPGKGALIGAGGGAVLGALFGGGLKGTIIGGAAGAGIGAVVGQAAQSKRDNRYDHYHRR</sequence>
<dbReference type="RefSeq" id="WP_263369021.1">
    <property type="nucleotide sequence ID" value="NZ_JAGSYJ010000001.1"/>
</dbReference>
<dbReference type="AlphaFoldDB" id="A0A917LWR7"/>
<feature type="signal peptide" evidence="1">
    <location>
        <begin position="1"/>
        <end position="26"/>
    </location>
</feature>
<evidence type="ECO:0000313" key="2">
    <source>
        <dbReference type="EMBL" id="GGG63984.1"/>
    </source>
</evidence>
<keyword evidence="1" id="KW-0732">Signal</keyword>
<dbReference type="EMBL" id="BMGT01000001">
    <property type="protein sequence ID" value="GGG63984.1"/>
    <property type="molecule type" value="Genomic_DNA"/>
</dbReference>
<dbReference type="Proteomes" id="UP000647241">
    <property type="component" value="Unassembled WGS sequence"/>
</dbReference>
<evidence type="ECO:0000313" key="3">
    <source>
        <dbReference type="Proteomes" id="UP000647241"/>
    </source>
</evidence>
<protein>
    <recommendedName>
        <fullName evidence="4">Outer membrane protein with glycine zipper</fullName>
    </recommendedName>
</protein>
<comment type="caution">
    <text evidence="2">The sequence shown here is derived from an EMBL/GenBank/DDBJ whole genome shotgun (WGS) entry which is preliminary data.</text>
</comment>
<organism evidence="2 3">
    <name type="scientific">Edaphobacter dinghuensis</name>
    <dbReference type="NCBI Taxonomy" id="1560005"/>
    <lineage>
        <taxon>Bacteria</taxon>
        <taxon>Pseudomonadati</taxon>
        <taxon>Acidobacteriota</taxon>
        <taxon>Terriglobia</taxon>
        <taxon>Terriglobales</taxon>
        <taxon>Acidobacteriaceae</taxon>
        <taxon>Edaphobacter</taxon>
    </lineage>
</organism>
<name>A0A917LWR7_9BACT</name>
<keyword evidence="3" id="KW-1185">Reference proteome</keyword>
<evidence type="ECO:0008006" key="4">
    <source>
        <dbReference type="Google" id="ProtNLM"/>
    </source>
</evidence>
<reference evidence="2" key="1">
    <citation type="journal article" date="2014" name="Int. J. Syst. Evol. Microbiol.">
        <title>Complete genome sequence of Corynebacterium casei LMG S-19264T (=DSM 44701T), isolated from a smear-ripened cheese.</title>
        <authorList>
            <consortium name="US DOE Joint Genome Institute (JGI-PGF)"/>
            <person name="Walter F."/>
            <person name="Albersmeier A."/>
            <person name="Kalinowski J."/>
            <person name="Ruckert C."/>
        </authorList>
    </citation>
    <scope>NUCLEOTIDE SEQUENCE</scope>
    <source>
        <strain evidence="2">CGMCC 1.12997</strain>
    </source>
</reference>
<evidence type="ECO:0000256" key="1">
    <source>
        <dbReference type="SAM" id="SignalP"/>
    </source>
</evidence>
<feature type="chain" id="PRO_5037893236" description="Outer membrane protein with glycine zipper" evidence="1">
    <location>
        <begin position="27"/>
        <end position="124"/>
    </location>
</feature>